<keyword evidence="2" id="KW-1185">Reference proteome</keyword>
<evidence type="ECO:0000313" key="1">
    <source>
        <dbReference type="EMBL" id="KAI0029194.1"/>
    </source>
</evidence>
<proteinExistence type="predicted"/>
<gene>
    <name evidence="1" type="ORF">K488DRAFT_73169</name>
</gene>
<reference evidence="1" key="2">
    <citation type="journal article" date="2022" name="New Phytol.">
        <title>Evolutionary transition to the ectomycorrhizal habit in the genomes of a hyperdiverse lineage of mushroom-forming fungi.</title>
        <authorList>
            <person name="Looney B."/>
            <person name="Miyauchi S."/>
            <person name="Morin E."/>
            <person name="Drula E."/>
            <person name="Courty P.E."/>
            <person name="Kohler A."/>
            <person name="Kuo A."/>
            <person name="LaButti K."/>
            <person name="Pangilinan J."/>
            <person name="Lipzen A."/>
            <person name="Riley R."/>
            <person name="Andreopoulos W."/>
            <person name="He G."/>
            <person name="Johnson J."/>
            <person name="Nolan M."/>
            <person name="Tritt A."/>
            <person name="Barry K.W."/>
            <person name="Grigoriev I.V."/>
            <person name="Nagy L.G."/>
            <person name="Hibbett D."/>
            <person name="Henrissat B."/>
            <person name="Matheny P.B."/>
            <person name="Labbe J."/>
            <person name="Martin F.M."/>
        </authorList>
    </citation>
    <scope>NUCLEOTIDE SEQUENCE</scope>
    <source>
        <strain evidence="1">EC-137</strain>
    </source>
</reference>
<accession>A0ACB8QBH7</accession>
<comment type="caution">
    <text evidence="1">The sequence shown here is derived from an EMBL/GenBank/DDBJ whole genome shotgun (WGS) entry which is preliminary data.</text>
</comment>
<dbReference type="EMBL" id="MU273692">
    <property type="protein sequence ID" value="KAI0029194.1"/>
    <property type="molecule type" value="Genomic_DNA"/>
</dbReference>
<protein>
    <submittedName>
        <fullName evidence="1">Cytochrome P450</fullName>
    </submittedName>
</protein>
<name>A0ACB8QBH7_9AGAM</name>
<organism evidence="1 2">
    <name type="scientific">Vararia minispora EC-137</name>
    <dbReference type="NCBI Taxonomy" id="1314806"/>
    <lineage>
        <taxon>Eukaryota</taxon>
        <taxon>Fungi</taxon>
        <taxon>Dikarya</taxon>
        <taxon>Basidiomycota</taxon>
        <taxon>Agaricomycotina</taxon>
        <taxon>Agaricomycetes</taxon>
        <taxon>Russulales</taxon>
        <taxon>Lachnocladiaceae</taxon>
        <taxon>Vararia</taxon>
    </lineage>
</organism>
<dbReference type="Proteomes" id="UP000814128">
    <property type="component" value="Unassembled WGS sequence"/>
</dbReference>
<evidence type="ECO:0000313" key="2">
    <source>
        <dbReference type="Proteomes" id="UP000814128"/>
    </source>
</evidence>
<reference evidence="1" key="1">
    <citation type="submission" date="2021-02" db="EMBL/GenBank/DDBJ databases">
        <authorList>
            <consortium name="DOE Joint Genome Institute"/>
            <person name="Ahrendt S."/>
            <person name="Looney B.P."/>
            <person name="Miyauchi S."/>
            <person name="Morin E."/>
            <person name="Drula E."/>
            <person name="Courty P.E."/>
            <person name="Chicoki N."/>
            <person name="Fauchery L."/>
            <person name="Kohler A."/>
            <person name="Kuo A."/>
            <person name="Labutti K."/>
            <person name="Pangilinan J."/>
            <person name="Lipzen A."/>
            <person name="Riley R."/>
            <person name="Andreopoulos W."/>
            <person name="He G."/>
            <person name="Johnson J."/>
            <person name="Barry K.W."/>
            <person name="Grigoriev I.V."/>
            <person name="Nagy L."/>
            <person name="Hibbett D."/>
            <person name="Henrissat B."/>
            <person name="Matheny P.B."/>
            <person name="Labbe J."/>
            <person name="Martin F."/>
        </authorList>
    </citation>
    <scope>NUCLEOTIDE SEQUENCE</scope>
    <source>
        <strain evidence="1">EC-137</strain>
    </source>
</reference>
<sequence length="511" mass="57284">MVYSPSLTDIAAAAAIVWIFSRLMKKQALPYPPGPPGKPIIGNASDIPKTAKQQWEKFTQWKEDYGPIIHISAMGIHFVVLNDVNVAKDLLEKRSAIYSDRPTMPMAGELCGWDRPLVMHHYDDTFKEFRRSFFKLFGTRQNLERFYPLFEVHGQKLMARLIAKPDQVSDMLRKCAGSIILKIAYGYDVAQEGKDPVIDVVDDGMRQLDVLLSAQWLVDLMPFLKGVPEWFPGASFKQTVKAYRKTLDTMADLPFTMIKKKMREGTAEHCFVSSQLSESDVTPEKEYTIKWAATSIYGGGADTTVSAMHTFILSMTLNPDVQRKAQAEVDAVVGRDRFPTLADRPHLPYVEAVFKETLRWQPIAPLAIPHSLMQDDVYNNYLIPKGALVIPNIWAMANDPTNYKNPRKFDPERFVASPGHVPELDPHDLVFGFGRRVCPGTNLADATVWLEIAMSLAVLNFSKARDADGREITPKGEYTEANVTHPVNFPLSIKPRDAQAEALIQAGAGTD</sequence>